<feature type="compositionally biased region" description="Low complexity" evidence="1">
    <location>
        <begin position="45"/>
        <end position="54"/>
    </location>
</feature>
<dbReference type="Proteomes" id="UP000186817">
    <property type="component" value="Unassembled WGS sequence"/>
</dbReference>
<dbReference type="SUPFAM" id="SSF48452">
    <property type="entry name" value="TPR-like"/>
    <property type="match status" value="1"/>
</dbReference>
<comment type="caution">
    <text evidence="2">The sequence shown here is derived from an EMBL/GenBank/DDBJ whole genome shotgun (WGS) entry which is preliminary data.</text>
</comment>
<proteinExistence type="predicted"/>
<evidence type="ECO:0000313" key="3">
    <source>
        <dbReference type="Proteomes" id="UP000186817"/>
    </source>
</evidence>
<dbReference type="InterPro" id="IPR011990">
    <property type="entry name" value="TPR-like_helical_dom_sf"/>
</dbReference>
<reference evidence="2 3" key="1">
    <citation type="submission" date="2016-02" db="EMBL/GenBank/DDBJ databases">
        <title>Genome analysis of coral dinoflagellate symbionts highlights evolutionary adaptations to a symbiotic lifestyle.</title>
        <authorList>
            <person name="Aranda M."/>
            <person name="Li Y."/>
            <person name="Liew Y.J."/>
            <person name="Baumgarten S."/>
            <person name="Simakov O."/>
            <person name="Wilson M."/>
            <person name="Piel J."/>
            <person name="Ashoor H."/>
            <person name="Bougouffa S."/>
            <person name="Bajic V.B."/>
            <person name="Ryu T."/>
            <person name="Ravasi T."/>
            <person name="Bayer T."/>
            <person name="Micklem G."/>
            <person name="Kim H."/>
            <person name="Bhak J."/>
            <person name="Lajeunesse T.C."/>
            <person name="Voolstra C.R."/>
        </authorList>
    </citation>
    <scope>NUCLEOTIDE SEQUENCE [LARGE SCALE GENOMIC DNA]</scope>
    <source>
        <strain evidence="2 3">CCMP2467</strain>
    </source>
</reference>
<sequence>MCDALLPQLPSPPNGGKKQRWRRDRQEVAQSQPMPAEGYTDAKPAARPRTATRPVPVPLSDKQVQQFIVEGFLELAPDKGQAEIHDSIYKQAVAFGRRAEELGNNVFPAIPDLLDIYESPRVRGAIESLVGPGYLLHPHRYCHTSERPTPQTWHRDSFWGHWHPRNACPYWIMALYFPQDTPLELGPTEILPRSQWYNKDEKSDRGPYGCARFSDREDMARLNKMTLARGQAFEGRMSNSESDLASVGPSEQDVAAVKPLCKTMVCFKHGSIFRALACCLGFGVMVPMSRTWVTCPKQDAVLGYYTAALKGAATGVSSDMESQSSSFRRLAKLHYRAVELRRKRNWDGASAVYRTAIGLYSTMPPAKEVPSFAAAACTWLNLALTEKNNGHFDAARRVFQDGTRFVQEQLQKELDVWIDGRFRVRSRTATQASSRDVQVACKWLATLLVAWGLLETQRGYRGRARVLAERAANLDGSKAKVLRWKIVQA</sequence>
<accession>A0A1Q9DHE1</accession>
<dbReference type="Gene3D" id="1.25.40.10">
    <property type="entry name" value="Tetratricopeptide repeat domain"/>
    <property type="match status" value="1"/>
</dbReference>
<dbReference type="EMBL" id="LSRX01000536">
    <property type="protein sequence ID" value="OLP94604.1"/>
    <property type="molecule type" value="Genomic_DNA"/>
</dbReference>
<dbReference type="SUPFAM" id="SSF51197">
    <property type="entry name" value="Clavaminate synthase-like"/>
    <property type="match status" value="1"/>
</dbReference>
<protein>
    <submittedName>
        <fullName evidence="2">Uncharacterized protein</fullName>
    </submittedName>
</protein>
<evidence type="ECO:0000256" key="1">
    <source>
        <dbReference type="SAM" id="MobiDB-lite"/>
    </source>
</evidence>
<dbReference type="OrthoDB" id="414053at2759"/>
<gene>
    <name evidence="2" type="ORF">AK812_SmicGene23372</name>
</gene>
<dbReference type="AlphaFoldDB" id="A0A1Q9DHE1"/>
<keyword evidence="3" id="KW-1185">Reference proteome</keyword>
<evidence type="ECO:0000313" key="2">
    <source>
        <dbReference type="EMBL" id="OLP94604.1"/>
    </source>
</evidence>
<name>A0A1Q9DHE1_SYMMI</name>
<organism evidence="2 3">
    <name type="scientific">Symbiodinium microadriaticum</name>
    <name type="common">Dinoflagellate</name>
    <name type="synonym">Zooxanthella microadriatica</name>
    <dbReference type="NCBI Taxonomy" id="2951"/>
    <lineage>
        <taxon>Eukaryota</taxon>
        <taxon>Sar</taxon>
        <taxon>Alveolata</taxon>
        <taxon>Dinophyceae</taxon>
        <taxon>Suessiales</taxon>
        <taxon>Symbiodiniaceae</taxon>
        <taxon>Symbiodinium</taxon>
    </lineage>
</organism>
<feature type="region of interest" description="Disordered" evidence="1">
    <location>
        <begin position="1"/>
        <end position="58"/>
    </location>
</feature>
<dbReference type="Gene3D" id="2.60.120.620">
    <property type="entry name" value="q2cbj1_9rhob like domain"/>
    <property type="match status" value="1"/>
</dbReference>